<accession>A0A8F5BMW8</accession>
<dbReference type="EMBL" id="CP077717">
    <property type="protein sequence ID" value="QXJ28105.1"/>
    <property type="molecule type" value="Genomic_DNA"/>
</dbReference>
<evidence type="ECO:0000313" key="1">
    <source>
        <dbReference type="EMBL" id="QXJ28105.1"/>
    </source>
</evidence>
<dbReference type="Proteomes" id="UP000694018">
    <property type="component" value="Chromosome"/>
</dbReference>
<evidence type="ECO:0000313" key="2">
    <source>
        <dbReference type="Proteomes" id="UP000694018"/>
    </source>
</evidence>
<dbReference type="GeneID" id="65562565"/>
<name>A0A8F5BMW8_SACSH</name>
<dbReference type="AlphaFoldDB" id="A0A8F5BMW8"/>
<dbReference type="KEGG" id="sshi:J5U23_00973"/>
<organism evidence="1 2">
    <name type="scientific">Saccharolobus shibatae (strain ATCC 51178 / DSM 5389 / JCM 8931 / NBRC 15437 / B12)</name>
    <name type="common">Sulfolobus shibatae</name>
    <dbReference type="NCBI Taxonomy" id="523848"/>
    <lineage>
        <taxon>Archaea</taxon>
        <taxon>Thermoproteota</taxon>
        <taxon>Thermoprotei</taxon>
        <taxon>Sulfolobales</taxon>
        <taxon>Sulfolobaceae</taxon>
        <taxon>Saccharolobus</taxon>
    </lineage>
</organism>
<protein>
    <submittedName>
        <fullName evidence="1">Uncharacterized protein</fullName>
    </submittedName>
</protein>
<dbReference type="RefSeq" id="WP_218267145.1">
    <property type="nucleotide sequence ID" value="NZ_CP077717.1"/>
</dbReference>
<gene>
    <name evidence="1" type="ORF">J5U23_00973</name>
</gene>
<sequence length="57" mass="6671">MVEKPFPSSIAILHPLPANSPYFLGKFYSKPHYNNVVIRKQFSHHIERYLAQNFSIP</sequence>
<proteinExistence type="predicted"/>
<reference evidence="1" key="1">
    <citation type="journal article" date="2021" name="Environ. Microbiol.">
        <title>New insights into the diversity and evolution of the archaeal mobilome from three complete genomes of Saccharolobus shibatae.</title>
        <authorList>
            <person name="Medvedeva S."/>
            <person name="Brandt D."/>
            <person name="Cvirkaite-Krupovic V."/>
            <person name="Liu Y."/>
            <person name="Severinov K."/>
            <person name="Ishino S."/>
            <person name="Ishino Y."/>
            <person name="Prangishvili D."/>
            <person name="Kalinowski J."/>
            <person name="Krupovic M."/>
        </authorList>
    </citation>
    <scope>NUCLEOTIDE SEQUENCE</scope>
    <source>
        <strain evidence="1">B12</strain>
    </source>
</reference>